<dbReference type="RefSeq" id="WP_183418633.1">
    <property type="nucleotide sequence ID" value="NZ_JACHXY010000001.1"/>
</dbReference>
<keyword evidence="5 6" id="KW-0472">Membrane</keyword>
<evidence type="ECO:0000256" key="3">
    <source>
        <dbReference type="ARBA" id="ARBA00022692"/>
    </source>
</evidence>
<name>A0A7W5CGD1_9MICO</name>
<dbReference type="AlphaFoldDB" id="A0A7W5CGD1"/>
<feature type="transmembrane region" description="Helical" evidence="6">
    <location>
        <begin position="152"/>
        <end position="170"/>
    </location>
</feature>
<reference evidence="7 8" key="1">
    <citation type="submission" date="2020-08" db="EMBL/GenBank/DDBJ databases">
        <title>Genomic Encyclopedia of Type Strains, Phase III (KMG-III): the genomes of soil and plant-associated and newly described type strains.</title>
        <authorList>
            <person name="Whitman W."/>
        </authorList>
    </citation>
    <scope>NUCLEOTIDE SEQUENCE [LARGE SCALE GENOMIC DNA]</scope>
    <source>
        <strain evidence="7 8">CECT 8356</strain>
    </source>
</reference>
<accession>A0A7W5CGD1</accession>
<comment type="subcellular location">
    <subcellularLocation>
        <location evidence="1">Cell membrane</location>
        <topology evidence="1">Multi-pass membrane protein</topology>
    </subcellularLocation>
</comment>
<keyword evidence="2" id="KW-1003">Cell membrane</keyword>
<feature type="transmembrane region" description="Helical" evidence="6">
    <location>
        <begin position="242"/>
        <end position="263"/>
    </location>
</feature>
<gene>
    <name evidence="7" type="ORF">FHS07_000875</name>
</gene>
<dbReference type="Proteomes" id="UP000543579">
    <property type="component" value="Unassembled WGS sequence"/>
</dbReference>
<dbReference type="EMBL" id="JACHXY010000001">
    <property type="protein sequence ID" value="MBB3157191.1"/>
    <property type="molecule type" value="Genomic_DNA"/>
</dbReference>
<dbReference type="InterPro" id="IPR001851">
    <property type="entry name" value="ABC_transp_permease"/>
</dbReference>
<feature type="transmembrane region" description="Helical" evidence="6">
    <location>
        <begin position="47"/>
        <end position="65"/>
    </location>
</feature>
<evidence type="ECO:0000256" key="4">
    <source>
        <dbReference type="ARBA" id="ARBA00022989"/>
    </source>
</evidence>
<feature type="transmembrane region" description="Helical" evidence="6">
    <location>
        <begin position="190"/>
        <end position="211"/>
    </location>
</feature>
<dbReference type="GO" id="GO:0022857">
    <property type="term" value="F:transmembrane transporter activity"/>
    <property type="evidence" value="ECO:0007669"/>
    <property type="project" value="InterPro"/>
</dbReference>
<feature type="transmembrane region" description="Helical" evidence="6">
    <location>
        <begin position="322"/>
        <end position="339"/>
    </location>
</feature>
<feature type="transmembrane region" description="Helical" evidence="6">
    <location>
        <begin position="269"/>
        <end position="289"/>
    </location>
</feature>
<evidence type="ECO:0000256" key="2">
    <source>
        <dbReference type="ARBA" id="ARBA00022475"/>
    </source>
</evidence>
<proteinExistence type="predicted"/>
<evidence type="ECO:0000256" key="1">
    <source>
        <dbReference type="ARBA" id="ARBA00004651"/>
    </source>
</evidence>
<keyword evidence="4 6" id="KW-1133">Transmembrane helix</keyword>
<evidence type="ECO:0000256" key="5">
    <source>
        <dbReference type="ARBA" id="ARBA00023136"/>
    </source>
</evidence>
<dbReference type="PANTHER" id="PTHR32196:SF72">
    <property type="entry name" value="RIBOSE IMPORT PERMEASE PROTEIN RBSC"/>
    <property type="match status" value="1"/>
</dbReference>
<dbReference type="CDD" id="cd06579">
    <property type="entry name" value="TM_PBP1_transp_AraH_like"/>
    <property type="match status" value="1"/>
</dbReference>
<protein>
    <submittedName>
        <fullName evidence="7">Ribose transport system permease protein</fullName>
    </submittedName>
</protein>
<organism evidence="7 8">
    <name type="scientific">Microbacterium proteolyticum</name>
    <dbReference type="NCBI Taxonomy" id="1572644"/>
    <lineage>
        <taxon>Bacteria</taxon>
        <taxon>Bacillati</taxon>
        <taxon>Actinomycetota</taxon>
        <taxon>Actinomycetes</taxon>
        <taxon>Micrococcales</taxon>
        <taxon>Microbacteriaceae</taxon>
        <taxon>Microbacterium</taxon>
    </lineage>
</organism>
<comment type="caution">
    <text evidence="7">The sequence shown here is derived from an EMBL/GenBank/DDBJ whole genome shotgun (WGS) entry which is preliminary data.</text>
</comment>
<dbReference type="GO" id="GO:0005886">
    <property type="term" value="C:plasma membrane"/>
    <property type="evidence" value="ECO:0007669"/>
    <property type="project" value="UniProtKB-SubCell"/>
</dbReference>
<evidence type="ECO:0000313" key="8">
    <source>
        <dbReference type="Proteomes" id="UP000543579"/>
    </source>
</evidence>
<keyword evidence="3 6" id="KW-0812">Transmembrane</keyword>
<feature type="transmembrane region" description="Helical" evidence="6">
    <location>
        <begin position="124"/>
        <end position="145"/>
    </location>
</feature>
<dbReference type="Pfam" id="PF02653">
    <property type="entry name" value="BPD_transp_2"/>
    <property type="match status" value="1"/>
</dbReference>
<sequence length="349" mass="35596">MTVSDPSTTAAGATAASPATIAARTVPADRREPRAWKKWAGRVPGPLVGLVVIFVLLSILSPYFLTSRNLLNIVTQISAVGIMSVGALMVIIIGGIDLSVGATLALSSMVMGYLFSYSGMPFELALVLGLAVGALIGLLNGILVTVGRLQPFIATLATMSAATGLAVFITGGNTVNGFPEWFVSLTRLSIAGIPVQGLILLAVFLLAAFWLRLRPGGRALYAIGGNEEVARLSGIPVRRTKLVVYTLAGLLAALGGLLVTSRLDSAQPTAGAADLLNVIAVVVIGGASLAGGTGSLLGTFVGLLIIGVLNNGLSLLGVSPNLQPVVLGAVIVAAVLTDRQARKAQSGER</sequence>
<evidence type="ECO:0000256" key="6">
    <source>
        <dbReference type="SAM" id="Phobius"/>
    </source>
</evidence>
<evidence type="ECO:0000313" key="7">
    <source>
        <dbReference type="EMBL" id="MBB3157191.1"/>
    </source>
</evidence>
<dbReference type="PANTHER" id="PTHR32196">
    <property type="entry name" value="ABC TRANSPORTER PERMEASE PROTEIN YPHD-RELATED-RELATED"/>
    <property type="match status" value="1"/>
</dbReference>